<evidence type="ECO:0000256" key="2">
    <source>
        <dbReference type="SAM" id="Phobius"/>
    </source>
</evidence>
<gene>
    <name evidence="3" type="ORF">AKJ09_05560</name>
</gene>
<feature type="transmembrane region" description="Helical" evidence="2">
    <location>
        <begin position="6"/>
        <end position="27"/>
    </location>
</feature>
<dbReference type="PANTHER" id="PTHR13806:SF31">
    <property type="entry name" value="FLOTILLIN-LIKE PROTEIN 1-RELATED"/>
    <property type="match status" value="1"/>
</dbReference>
<evidence type="ECO:0000313" key="3">
    <source>
        <dbReference type="EMBL" id="AKU98896.1"/>
    </source>
</evidence>
<name>A0A0K1PZT7_9BACT</name>
<evidence type="ECO:0000256" key="1">
    <source>
        <dbReference type="ARBA" id="ARBA00004308"/>
    </source>
</evidence>
<sequence length="706" mass="77503">MPEQLLPVLVATAAVFIVILGVLALVARFYRQVEQGRALIVNTMRSEPVVAFTGAVVYPIINRAEVMDLSVKTIDIDRRGKEGLICNDNIRADINVTFFIRVNKTRDDVLKVAQSIGCARASDPKTLEELYSAKFAEALKTVGKHFNFEQLYTKRDDFKDKIIEVIGKDLNGFILDDAAIDYLEQTPLDALDKDNIMDADGIRKITEITVQHNVQTNELRQKERMEMGSQNLNADEAIFRFDQRRAEAEAKKHKEIAVANAREQNEAARIASDEQKKTLLVHHKNEEETLVAAEAKTRGISIAQKNREREIAVETERVEKARQLEIIGREREVSLVGISRDKEVELQKKEIADVVRTRISVEKTVAVEEENIKDVRALATANRERDALRIKAEAEAQTALVKQVKAAEANEEVAKHAARQKTITADAELDTADKLARAKMRLAEGVQAEAAAEGLAKVRVKEADAVANEKQGLVDARVTLEKMQATAAGEEKQGIARAKVKQADADAVQKLGVAEATALREKLSAEAAGEEQKGLAAAKVREADAFVIEKRGMAEATATRERLVAEAAGIAEKAASMKALDEASREHEEFRLKLDKEKTIELETIHAKKDVAAAQAQILAQAFTNAKFNIVGGDGQFFDRFVKAMSVGQAIDGVMDSSPNVKSLVESAMRPDDEAVLGLVEKLLHADPAAQARLKAMRGSSGSAGE</sequence>
<dbReference type="PATRIC" id="fig|1391654.3.peg.5637"/>
<protein>
    <submittedName>
        <fullName evidence="3">Inner membrane protein YqiK</fullName>
    </submittedName>
</protein>
<dbReference type="KEGG" id="llu:AKJ09_05560"/>
<dbReference type="InterPro" id="IPR036013">
    <property type="entry name" value="Band_7/SPFH_dom_sf"/>
</dbReference>
<dbReference type="SUPFAM" id="SSF117892">
    <property type="entry name" value="Band 7/SPFH domain"/>
    <property type="match status" value="1"/>
</dbReference>
<keyword evidence="2" id="KW-0812">Transmembrane</keyword>
<comment type="subcellular location">
    <subcellularLocation>
        <location evidence="1">Endomembrane system</location>
    </subcellularLocation>
</comment>
<proteinExistence type="predicted"/>
<reference evidence="3 4" key="1">
    <citation type="submission" date="2015-08" db="EMBL/GenBank/DDBJ databases">
        <authorList>
            <person name="Babu N.S."/>
            <person name="Beckwith C.J."/>
            <person name="Beseler K.G."/>
            <person name="Brison A."/>
            <person name="Carone J.V."/>
            <person name="Caskin T.P."/>
            <person name="Diamond M."/>
            <person name="Durham M.E."/>
            <person name="Foxe J.M."/>
            <person name="Go M."/>
            <person name="Henderson B.A."/>
            <person name="Jones I.B."/>
            <person name="McGettigan J.A."/>
            <person name="Micheletti S.J."/>
            <person name="Nasrallah M.E."/>
            <person name="Ortiz D."/>
            <person name="Piller C.R."/>
            <person name="Privatt S.R."/>
            <person name="Schneider S.L."/>
            <person name="Sharp S."/>
            <person name="Smith T.C."/>
            <person name="Stanton J.D."/>
            <person name="Ullery H.E."/>
            <person name="Wilson R.J."/>
            <person name="Serrano M.G."/>
            <person name="Buck G."/>
            <person name="Lee V."/>
            <person name="Wang Y."/>
            <person name="Carvalho R."/>
            <person name="Voegtly L."/>
            <person name="Shi R."/>
            <person name="Duckworth R."/>
            <person name="Johnson A."/>
            <person name="Loviza R."/>
            <person name="Walstead R."/>
            <person name="Shah Z."/>
            <person name="Kiflezghi M."/>
            <person name="Wade K."/>
            <person name="Ball S.L."/>
            <person name="Bradley K.W."/>
            <person name="Asai D.J."/>
            <person name="Bowman C.A."/>
            <person name="Russell D.A."/>
            <person name="Pope W.H."/>
            <person name="Jacobs-Sera D."/>
            <person name="Hendrix R.W."/>
            <person name="Hatfull G.F."/>
        </authorList>
    </citation>
    <scope>NUCLEOTIDE SEQUENCE [LARGE SCALE GENOMIC DNA]</scope>
    <source>
        <strain evidence="3 4">DSM 27648</strain>
    </source>
</reference>
<accession>A0A0K1PZT7</accession>
<keyword evidence="2" id="KW-0472">Membrane</keyword>
<keyword evidence="4" id="KW-1185">Reference proteome</keyword>
<dbReference type="RefSeq" id="WP_146650004.1">
    <property type="nucleotide sequence ID" value="NZ_CP012333.1"/>
</dbReference>
<dbReference type="OrthoDB" id="9815577at2"/>
<dbReference type="GO" id="GO:0012505">
    <property type="term" value="C:endomembrane system"/>
    <property type="evidence" value="ECO:0007669"/>
    <property type="project" value="UniProtKB-SubCell"/>
</dbReference>
<dbReference type="InterPro" id="IPR027705">
    <property type="entry name" value="Flotillin_fam"/>
</dbReference>
<organism evidence="3 4">
    <name type="scientific">Labilithrix luteola</name>
    <dbReference type="NCBI Taxonomy" id="1391654"/>
    <lineage>
        <taxon>Bacteria</taxon>
        <taxon>Pseudomonadati</taxon>
        <taxon>Myxococcota</taxon>
        <taxon>Polyangia</taxon>
        <taxon>Polyangiales</taxon>
        <taxon>Labilitrichaceae</taxon>
        <taxon>Labilithrix</taxon>
    </lineage>
</organism>
<dbReference type="Gene3D" id="3.30.479.30">
    <property type="entry name" value="Band 7 domain"/>
    <property type="match status" value="1"/>
</dbReference>
<dbReference type="GO" id="GO:0005886">
    <property type="term" value="C:plasma membrane"/>
    <property type="evidence" value="ECO:0007669"/>
    <property type="project" value="TreeGrafter"/>
</dbReference>
<evidence type="ECO:0000313" key="4">
    <source>
        <dbReference type="Proteomes" id="UP000064967"/>
    </source>
</evidence>
<dbReference type="PANTHER" id="PTHR13806">
    <property type="entry name" value="FLOTILLIN-RELATED"/>
    <property type="match status" value="1"/>
</dbReference>
<dbReference type="STRING" id="1391654.AKJ09_05560"/>
<keyword evidence="2" id="KW-1133">Transmembrane helix</keyword>
<dbReference type="Proteomes" id="UP000064967">
    <property type="component" value="Chromosome"/>
</dbReference>
<dbReference type="EMBL" id="CP012333">
    <property type="protein sequence ID" value="AKU98896.1"/>
    <property type="molecule type" value="Genomic_DNA"/>
</dbReference>
<dbReference type="AlphaFoldDB" id="A0A0K1PZT7"/>